<dbReference type="InterPro" id="IPR010982">
    <property type="entry name" value="Lambda_DNA-bd_dom_sf"/>
</dbReference>
<evidence type="ECO:0000313" key="2">
    <source>
        <dbReference type="EMBL" id="NMO00864.1"/>
    </source>
</evidence>
<dbReference type="AlphaFoldDB" id="A0A848KP94"/>
<dbReference type="Proteomes" id="UP000550729">
    <property type="component" value="Unassembled WGS sequence"/>
</dbReference>
<dbReference type="EMBL" id="JABBNB010000005">
    <property type="protein sequence ID" value="NMO00864.1"/>
    <property type="molecule type" value="Genomic_DNA"/>
</dbReference>
<sequence length="81" mass="8969">MTLAIVQSQSESLSQAVGRNVRGLLGEQRISQTVFARMVDTNIASLSRRLNGLYPINCDELEQYARALGVTVERLMQGSAW</sequence>
<dbReference type="SMART" id="SM00530">
    <property type="entry name" value="HTH_XRE"/>
    <property type="match status" value="1"/>
</dbReference>
<dbReference type="InterPro" id="IPR001387">
    <property type="entry name" value="Cro/C1-type_HTH"/>
</dbReference>
<reference evidence="2 3" key="1">
    <citation type="submission" date="2020-04" db="EMBL/GenBank/DDBJ databases">
        <title>Gordonia sp. nov. TBRC 11910.</title>
        <authorList>
            <person name="Suriyachadkun C."/>
        </authorList>
    </citation>
    <scope>NUCLEOTIDE SEQUENCE [LARGE SCALE GENOMIC DNA]</scope>
    <source>
        <strain evidence="2 3">TBRC 11910</strain>
    </source>
</reference>
<dbReference type="SUPFAM" id="SSF47413">
    <property type="entry name" value="lambda repressor-like DNA-binding domains"/>
    <property type="match status" value="1"/>
</dbReference>
<proteinExistence type="predicted"/>
<dbReference type="RefSeq" id="WP_170193369.1">
    <property type="nucleotide sequence ID" value="NZ_JABBNB010000005.1"/>
</dbReference>
<name>A0A848KP94_9ACTN</name>
<gene>
    <name evidence="2" type="ORF">HH308_06510</name>
</gene>
<dbReference type="Gene3D" id="1.10.260.40">
    <property type="entry name" value="lambda repressor-like DNA-binding domains"/>
    <property type="match status" value="1"/>
</dbReference>
<dbReference type="GO" id="GO:0003677">
    <property type="term" value="F:DNA binding"/>
    <property type="evidence" value="ECO:0007669"/>
    <property type="project" value="InterPro"/>
</dbReference>
<evidence type="ECO:0000313" key="3">
    <source>
        <dbReference type="Proteomes" id="UP000550729"/>
    </source>
</evidence>
<keyword evidence="3" id="KW-1185">Reference proteome</keyword>
<feature type="domain" description="HTH cro/C1-type" evidence="1">
    <location>
        <begin position="21"/>
        <end position="75"/>
    </location>
</feature>
<dbReference type="PROSITE" id="PS50943">
    <property type="entry name" value="HTH_CROC1"/>
    <property type="match status" value="1"/>
</dbReference>
<evidence type="ECO:0000259" key="1">
    <source>
        <dbReference type="PROSITE" id="PS50943"/>
    </source>
</evidence>
<protein>
    <submittedName>
        <fullName evidence="2">Helix-turn-helix transcriptional regulator</fullName>
    </submittedName>
</protein>
<accession>A0A848KP94</accession>
<dbReference type="CDD" id="cd00093">
    <property type="entry name" value="HTH_XRE"/>
    <property type="match status" value="1"/>
</dbReference>
<dbReference type="Pfam" id="PF01381">
    <property type="entry name" value="HTH_3"/>
    <property type="match status" value="1"/>
</dbReference>
<organism evidence="2 3">
    <name type="scientific">Gordonia asplenii</name>
    <dbReference type="NCBI Taxonomy" id="2725283"/>
    <lineage>
        <taxon>Bacteria</taxon>
        <taxon>Bacillati</taxon>
        <taxon>Actinomycetota</taxon>
        <taxon>Actinomycetes</taxon>
        <taxon>Mycobacteriales</taxon>
        <taxon>Gordoniaceae</taxon>
        <taxon>Gordonia</taxon>
    </lineage>
</organism>
<comment type="caution">
    <text evidence="2">The sequence shown here is derived from an EMBL/GenBank/DDBJ whole genome shotgun (WGS) entry which is preliminary data.</text>
</comment>